<dbReference type="InterPro" id="IPR037066">
    <property type="entry name" value="Plug_dom_sf"/>
</dbReference>
<keyword evidence="4" id="KW-0410">Iron transport</keyword>
<dbReference type="PROSITE" id="PS00018">
    <property type="entry name" value="EF_HAND_1"/>
    <property type="match status" value="1"/>
</dbReference>
<name>A0A290QC61_9BACT</name>
<keyword evidence="8" id="KW-0798">TonB box</keyword>
<evidence type="ECO:0000256" key="1">
    <source>
        <dbReference type="ARBA" id="ARBA00004571"/>
    </source>
</evidence>
<dbReference type="OrthoDB" id="175232at2"/>
<dbReference type="Gene3D" id="2.40.170.20">
    <property type="entry name" value="TonB-dependent receptor, beta-barrel domain"/>
    <property type="match status" value="1"/>
</dbReference>
<protein>
    <recommendedName>
        <fullName evidence="11">TonB-dependent receptor plug domain-containing protein</fullName>
    </recommendedName>
</protein>
<keyword evidence="2" id="KW-0813">Transport</keyword>
<dbReference type="Pfam" id="PF07715">
    <property type="entry name" value="Plug"/>
    <property type="match status" value="1"/>
</dbReference>
<dbReference type="InterPro" id="IPR018247">
    <property type="entry name" value="EF_Hand_1_Ca_BS"/>
</dbReference>
<evidence type="ECO:0000313" key="13">
    <source>
        <dbReference type="Proteomes" id="UP000217265"/>
    </source>
</evidence>
<dbReference type="PANTHER" id="PTHR32552">
    <property type="entry name" value="FERRICHROME IRON RECEPTOR-RELATED"/>
    <property type="match status" value="1"/>
</dbReference>
<keyword evidence="9" id="KW-0472">Membrane</keyword>
<keyword evidence="13" id="KW-1185">Reference proteome</keyword>
<dbReference type="PANTHER" id="PTHR32552:SF81">
    <property type="entry name" value="TONB-DEPENDENT OUTER MEMBRANE RECEPTOR"/>
    <property type="match status" value="1"/>
</dbReference>
<dbReference type="EMBL" id="CP023344">
    <property type="protein sequence ID" value="ATC64790.1"/>
    <property type="molecule type" value="Genomic_DNA"/>
</dbReference>
<evidence type="ECO:0000256" key="5">
    <source>
        <dbReference type="ARBA" id="ARBA00022692"/>
    </source>
</evidence>
<keyword evidence="5" id="KW-0812">Transmembrane</keyword>
<proteinExistence type="predicted"/>
<dbReference type="InterPro" id="IPR036942">
    <property type="entry name" value="Beta-barrel_TonB_sf"/>
</dbReference>
<evidence type="ECO:0000313" key="12">
    <source>
        <dbReference type="EMBL" id="ATC64790.1"/>
    </source>
</evidence>
<keyword evidence="10" id="KW-0998">Cell outer membrane</keyword>
<dbReference type="Gene3D" id="2.170.130.10">
    <property type="entry name" value="TonB-dependent receptor, plug domain"/>
    <property type="match status" value="1"/>
</dbReference>
<evidence type="ECO:0000256" key="10">
    <source>
        <dbReference type="ARBA" id="ARBA00023237"/>
    </source>
</evidence>
<dbReference type="Proteomes" id="UP000217265">
    <property type="component" value="Chromosome"/>
</dbReference>
<evidence type="ECO:0000256" key="7">
    <source>
        <dbReference type="ARBA" id="ARBA00023065"/>
    </source>
</evidence>
<keyword evidence="3" id="KW-1134">Transmembrane beta strand</keyword>
<dbReference type="InterPro" id="IPR039426">
    <property type="entry name" value="TonB-dep_rcpt-like"/>
</dbReference>
<evidence type="ECO:0000256" key="9">
    <source>
        <dbReference type="ARBA" id="ARBA00023136"/>
    </source>
</evidence>
<comment type="subcellular location">
    <subcellularLocation>
        <location evidence="1">Cell outer membrane</location>
        <topology evidence="1">Multi-pass membrane protein</topology>
    </subcellularLocation>
</comment>
<dbReference type="GO" id="GO:0009279">
    <property type="term" value="C:cell outer membrane"/>
    <property type="evidence" value="ECO:0007669"/>
    <property type="project" value="UniProtKB-SubCell"/>
</dbReference>
<evidence type="ECO:0000256" key="4">
    <source>
        <dbReference type="ARBA" id="ARBA00022496"/>
    </source>
</evidence>
<dbReference type="KEGG" id="vbh:CMV30_12895"/>
<dbReference type="SUPFAM" id="SSF56935">
    <property type="entry name" value="Porins"/>
    <property type="match status" value="1"/>
</dbReference>
<gene>
    <name evidence="12" type="ORF">CMV30_12895</name>
</gene>
<sequence>MGLRSPGQPPILLKTPPPPEAGFFVPKHPLHVFDSFRYHPPPSTSAARTTPQHFFSLHRLNKNPCLSPLDELSETPGNIPCLGIRSAKPRPLPSAAIKQPEAHTLMNTSRTKDTHLRRQSRLLFAAICCLASSPSIFAQTPAPAADEPAVKLDDLETVAGEDVNLIMPTQPIEGVLGLSKALVDTPRSVTVLSSDLIDSLSIRNSEDIARLVPSTYSNFRYGLQGNVNVRNVTSDFYFRGMRRIDPQGNWRTVFAANDSIEIVRGLPSPIFGLGRIGGYMNFNPKTARLGKTGKYLEKPTGNTSFTIGSFDKRIVTAEVGGPIQIGGKKGGYHVFGYMENSGSYYNNSPKIRQERDQQEIVQATLTLDITDKWRMETGGVSQYSRGGLPGGINRTTQELIDKGKYWNGGFSYKLDTNGDGYIGDTEILTSYYGDGVNRPGNYAPGSQQLGVTGTGNVNPSLRYIGQNNSPLFRNMPWQGGAVNGGTITMAQFNAGYTDLAGNARQGHQLMIYGSSLANGMPNTANAKVAFYMPRAFDLDPSSWQLVDVDYSKSFGEDFYEARVYTTFFDLVNDSNPDFTIKAQFLADYHDQVKLGRNPFSQHQEVFTAEEKITVTKKWAIPGDWLTATSFASANFHYYEGGRMTDNTADIDFRRSLMVGFTPNDTFSSILLDPTWNGSQKSVAEDSIQTTAGIGFATDFSFFELFDLFVGGRTDHVDANSYVPAGLFLRNGNGGISTASVVKGSDHDYSYSVSLTYRAPFGLRPYLSYADNASLLVNASTGAVAQANVRTNLLARTELKEAGIKSTLMKGRLFNTLSVYRQTRASFNPEDGDGGLSATLGEGIEFELRWIVNQKLSFLAGGNWSKNTYLPGSSRAVTASARFFGFPDVVDAAGNVLIPAEAFGYGGRLSSTISTEQANTIYNEVEGFPHRVLNLTATYSPVKNIDLRWTVYHQGSYSTDRLKQYNVPEATAHDAGITWSNEQWEVRLNVANVFDKLYFNKGAFYWVSARIPRSYELAVKRFF</sequence>
<evidence type="ECO:0000256" key="6">
    <source>
        <dbReference type="ARBA" id="ARBA00023004"/>
    </source>
</evidence>
<keyword evidence="7" id="KW-0406">Ion transport</keyword>
<reference evidence="12 13" key="1">
    <citation type="submission" date="2017-09" db="EMBL/GenBank/DDBJ databases">
        <title>Complete genome sequence of Verrucomicrobial strain HZ-65, isolated from freshwater.</title>
        <authorList>
            <person name="Choi A."/>
        </authorList>
    </citation>
    <scope>NUCLEOTIDE SEQUENCE [LARGE SCALE GENOMIC DNA]</scope>
    <source>
        <strain evidence="12 13">HZ-65</strain>
    </source>
</reference>
<evidence type="ECO:0000256" key="2">
    <source>
        <dbReference type="ARBA" id="ARBA00022448"/>
    </source>
</evidence>
<dbReference type="AlphaFoldDB" id="A0A290QC61"/>
<evidence type="ECO:0000256" key="3">
    <source>
        <dbReference type="ARBA" id="ARBA00022452"/>
    </source>
</evidence>
<dbReference type="GO" id="GO:0006826">
    <property type="term" value="P:iron ion transport"/>
    <property type="evidence" value="ECO:0007669"/>
    <property type="project" value="UniProtKB-KW"/>
</dbReference>
<dbReference type="InterPro" id="IPR012910">
    <property type="entry name" value="Plug_dom"/>
</dbReference>
<evidence type="ECO:0000256" key="8">
    <source>
        <dbReference type="ARBA" id="ARBA00023077"/>
    </source>
</evidence>
<organism evidence="12 13">
    <name type="scientific">Nibricoccus aquaticus</name>
    <dbReference type="NCBI Taxonomy" id="2576891"/>
    <lineage>
        <taxon>Bacteria</taxon>
        <taxon>Pseudomonadati</taxon>
        <taxon>Verrucomicrobiota</taxon>
        <taxon>Opitutia</taxon>
        <taxon>Opitutales</taxon>
        <taxon>Opitutaceae</taxon>
        <taxon>Nibricoccus</taxon>
    </lineage>
</organism>
<evidence type="ECO:0000259" key="11">
    <source>
        <dbReference type="Pfam" id="PF07715"/>
    </source>
</evidence>
<keyword evidence="6" id="KW-0408">Iron</keyword>
<feature type="domain" description="TonB-dependent receptor plug" evidence="11">
    <location>
        <begin position="183"/>
        <end position="278"/>
    </location>
</feature>
<accession>A0A290QC61</accession>